<dbReference type="SUPFAM" id="SSF57424">
    <property type="entry name" value="LDL receptor-like module"/>
    <property type="match status" value="1"/>
</dbReference>
<accession>A0A8D8UP99</accession>
<evidence type="ECO:0000256" key="1">
    <source>
        <dbReference type="ARBA" id="ARBA00023157"/>
    </source>
</evidence>
<keyword evidence="3" id="KW-0732">Signal</keyword>
<name>A0A8D8UP99_9HEMI</name>
<feature type="signal peptide" evidence="3">
    <location>
        <begin position="1"/>
        <end position="26"/>
    </location>
</feature>
<evidence type="ECO:0000256" key="2">
    <source>
        <dbReference type="PROSITE-ProRule" id="PRU00124"/>
    </source>
</evidence>
<comment type="caution">
    <text evidence="2">Lacks conserved residue(s) required for the propagation of feature annotation.</text>
</comment>
<dbReference type="InterPro" id="IPR002172">
    <property type="entry name" value="LDrepeatLR_classA_rpt"/>
</dbReference>
<dbReference type="AlphaFoldDB" id="A0A8D8UP99"/>
<organism evidence="4">
    <name type="scientific">Cacopsylla melanoneura</name>
    <dbReference type="NCBI Taxonomy" id="428564"/>
    <lineage>
        <taxon>Eukaryota</taxon>
        <taxon>Metazoa</taxon>
        <taxon>Ecdysozoa</taxon>
        <taxon>Arthropoda</taxon>
        <taxon>Hexapoda</taxon>
        <taxon>Insecta</taxon>
        <taxon>Pterygota</taxon>
        <taxon>Neoptera</taxon>
        <taxon>Paraneoptera</taxon>
        <taxon>Hemiptera</taxon>
        <taxon>Sternorrhyncha</taxon>
        <taxon>Psylloidea</taxon>
        <taxon>Psyllidae</taxon>
        <taxon>Psyllinae</taxon>
        <taxon>Cacopsylla</taxon>
    </lineage>
</organism>
<feature type="chain" id="PRO_5034676658" evidence="3">
    <location>
        <begin position="27"/>
        <end position="162"/>
    </location>
</feature>
<sequence length="162" mass="17745">MSFSLSSSCHVLISTTLILLVVLSTGCRISEYGCRNHRCVRLDQYCNGRDDCGDKSDEPKHCTVCNRTFYGEVDNTYQIQLNKPREQKLPFLCHLTFTANGHVFGDIVQGKWCLAAIAVETSTTAIVTSARSNLPTTLACTLVTSPASTAFDRKSCPSANTL</sequence>
<dbReference type="PROSITE" id="PS50068">
    <property type="entry name" value="LDLRA_2"/>
    <property type="match status" value="1"/>
</dbReference>
<reference evidence="4" key="1">
    <citation type="submission" date="2021-05" db="EMBL/GenBank/DDBJ databases">
        <authorList>
            <person name="Alioto T."/>
            <person name="Alioto T."/>
            <person name="Gomez Garrido J."/>
        </authorList>
    </citation>
    <scope>NUCLEOTIDE SEQUENCE</scope>
</reference>
<evidence type="ECO:0000313" key="4">
    <source>
        <dbReference type="EMBL" id="CAG6706197.1"/>
    </source>
</evidence>
<keyword evidence="1 2" id="KW-1015">Disulfide bond</keyword>
<dbReference type="EMBL" id="HBUF01343037">
    <property type="protein sequence ID" value="CAG6706197.1"/>
    <property type="molecule type" value="Transcribed_RNA"/>
</dbReference>
<dbReference type="CDD" id="cd00112">
    <property type="entry name" value="LDLa"/>
    <property type="match status" value="1"/>
</dbReference>
<dbReference type="Pfam" id="PF00057">
    <property type="entry name" value="Ldl_recept_a"/>
    <property type="match status" value="1"/>
</dbReference>
<dbReference type="InterPro" id="IPR036055">
    <property type="entry name" value="LDL_receptor-like_sf"/>
</dbReference>
<feature type="disulfide bond" evidence="2">
    <location>
        <begin position="34"/>
        <end position="52"/>
    </location>
</feature>
<dbReference type="PROSITE" id="PS01209">
    <property type="entry name" value="LDLRA_1"/>
    <property type="match status" value="1"/>
</dbReference>
<dbReference type="SMART" id="SM00192">
    <property type="entry name" value="LDLa"/>
    <property type="match status" value="1"/>
</dbReference>
<proteinExistence type="predicted"/>
<protein>
    <submittedName>
        <fullName evidence="4">Uncharacterized protein</fullName>
    </submittedName>
</protein>
<evidence type="ECO:0000256" key="3">
    <source>
        <dbReference type="SAM" id="SignalP"/>
    </source>
</evidence>
<dbReference type="Gene3D" id="4.10.400.10">
    <property type="entry name" value="Low-density Lipoprotein Receptor"/>
    <property type="match status" value="1"/>
</dbReference>
<feature type="disulfide bond" evidence="2">
    <location>
        <begin position="27"/>
        <end position="39"/>
    </location>
</feature>
<dbReference type="InterPro" id="IPR023415">
    <property type="entry name" value="LDLR_class-A_CS"/>
</dbReference>